<feature type="compositionally biased region" description="Low complexity" evidence="1">
    <location>
        <begin position="77"/>
        <end position="92"/>
    </location>
</feature>
<dbReference type="EMBL" id="JBEAFC010000006">
    <property type="protein sequence ID" value="KAL1554866.1"/>
    <property type="molecule type" value="Genomic_DNA"/>
</dbReference>
<keyword evidence="3" id="KW-1185">Reference proteome</keyword>
<reference evidence="2 3" key="1">
    <citation type="submission" date="2024-06" db="EMBL/GenBank/DDBJ databases">
        <title>A chromosome level genome sequence of Diviner's sage (Salvia divinorum).</title>
        <authorList>
            <person name="Ford S.A."/>
            <person name="Ro D.-K."/>
            <person name="Ness R.W."/>
            <person name="Phillips M.A."/>
        </authorList>
    </citation>
    <scope>NUCLEOTIDE SEQUENCE [LARGE SCALE GENOMIC DNA]</scope>
    <source>
        <strain evidence="2">SAF-2024a</strain>
        <tissue evidence="2">Leaf</tissue>
    </source>
</reference>
<dbReference type="AlphaFoldDB" id="A0ABD1HEJ0"/>
<sequence>MEMIEGYIAGSSQRFDKVKTAVVEISRRSAATPSVTPRHHLPLLLPPPSRKTPGIRGVWTGGSLPCPSVSPPPPVKTSPAPGQALDAAAPARSAVPVVPIKDKIADSGAYLQ</sequence>
<evidence type="ECO:0000256" key="1">
    <source>
        <dbReference type="SAM" id="MobiDB-lite"/>
    </source>
</evidence>
<evidence type="ECO:0000313" key="3">
    <source>
        <dbReference type="Proteomes" id="UP001567538"/>
    </source>
</evidence>
<feature type="region of interest" description="Disordered" evidence="1">
    <location>
        <begin position="28"/>
        <end position="92"/>
    </location>
</feature>
<protein>
    <submittedName>
        <fullName evidence="2">Uncharacterized protein</fullName>
    </submittedName>
</protein>
<organism evidence="2 3">
    <name type="scientific">Salvia divinorum</name>
    <name type="common">Maria pastora</name>
    <name type="synonym">Diviner's sage</name>
    <dbReference type="NCBI Taxonomy" id="28513"/>
    <lineage>
        <taxon>Eukaryota</taxon>
        <taxon>Viridiplantae</taxon>
        <taxon>Streptophyta</taxon>
        <taxon>Embryophyta</taxon>
        <taxon>Tracheophyta</taxon>
        <taxon>Spermatophyta</taxon>
        <taxon>Magnoliopsida</taxon>
        <taxon>eudicotyledons</taxon>
        <taxon>Gunneridae</taxon>
        <taxon>Pentapetalae</taxon>
        <taxon>asterids</taxon>
        <taxon>lamiids</taxon>
        <taxon>Lamiales</taxon>
        <taxon>Lamiaceae</taxon>
        <taxon>Nepetoideae</taxon>
        <taxon>Mentheae</taxon>
        <taxon>Salviinae</taxon>
        <taxon>Salvia</taxon>
        <taxon>Salvia subgen. Calosphace</taxon>
    </lineage>
</organism>
<dbReference type="Proteomes" id="UP001567538">
    <property type="component" value="Unassembled WGS sequence"/>
</dbReference>
<comment type="caution">
    <text evidence="2">The sequence shown here is derived from an EMBL/GenBank/DDBJ whole genome shotgun (WGS) entry which is preliminary data.</text>
</comment>
<name>A0ABD1HEJ0_SALDI</name>
<gene>
    <name evidence="2" type="ORF">AAHA92_15374</name>
</gene>
<accession>A0ABD1HEJ0</accession>
<proteinExistence type="predicted"/>
<evidence type="ECO:0000313" key="2">
    <source>
        <dbReference type="EMBL" id="KAL1554866.1"/>
    </source>
</evidence>